<sequence>MQFLSILTFACAVAAVQDLGVADDDMLDHDGMVMTTEMDTAYSRLVDQAIKAAASPVRAAEGNMSQAVVPHTFSHAKSTNSTSIKHKNGASTQQKLAAGLVSVALVATML</sequence>
<organism evidence="2 3">
    <name type="scientific">Protomyces lactucae-debilis</name>
    <dbReference type="NCBI Taxonomy" id="2754530"/>
    <lineage>
        <taxon>Eukaryota</taxon>
        <taxon>Fungi</taxon>
        <taxon>Dikarya</taxon>
        <taxon>Ascomycota</taxon>
        <taxon>Taphrinomycotina</taxon>
        <taxon>Taphrinomycetes</taxon>
        <taxon>Taphrinales</taxon>
        <taxon>Protomycetaceae</taxon>
        <taxon>Protomyces</taxon>
    </lineage>
</organism>
<gene>
    <name evidence="2" type="ORF">BCR37DRAFT_26383</name>
</gene>
<dbReference type="AlphaFoldDB" id="A0A1Y2FDJ2"/>
<evidence type="ECO:0000256" key="1">
    <source>
        <dbReference type="SAM" id="SignalP"/>
    </source>
</evidence>
<feature type="chain" id="PRO_5012463413" evidence="1">
    <location>
        <begin position="16"/>
        <end position="110"/>
    </location>
</feature>
<evidence type="ECO:0000313" key="3">
    <source>
        <dbReference type="Proteomes" id="UP000193685"/>
    </source>
</evidence>
<dbReference type="Proteomes" id="UP000193685">
    <property type="component" value="Unassembled WGS sequence"/>
</dbReference>
<keyword evidence="1" id="KW-0732">Signal</keyword>
<comment type="caution">
    <text evidence="2">The sequence shown here is derived from an EMBL/GenBank/DDBJ whole genome shotgun (WGS) entry which is preliminary data.</text>
</comment>
<dbReference type="RefSeq" id="XP_040725115.1">
    <property type="nucleotide sequence ID" value="XM_040866729.1"/>
</dbReference>
<dbReference type="EMBL" id="MCFI01000010">
    <property type="protein sequence ID" value="ORY81981.1"/>
    <property type="molecule type" value="Genomic_DNA"/>
</dbReference>
<evidence type="ECO:0000313" key="2">
    <source>
        <dbReference type="EMBL" id="ORY81981.1"/>
    </source>
</evidence>
<keyword evidence="3" id="KW-1185">Reference proteome</keyword>
<name>A0A1Y2FDJ2_PROLT</name>
<dbReference type="GeneID" id="63783328"/>
<protein>
    <submittedName>
        <fullName evidence="2">Uncharacterized protein</fullName>
    </submittedName>
</protein>
<feature type="signal peptide" evidence="1">
    <location>
        <begin position="1"/>
        <end position="15"/>
    </location>
</feature>
<reference evidence="2 3" key="1">
    <citation type="submission" date="2016-07" db="EMBL/GenBank/DDBJ databases">
        <title>Pervasive Adenine N6-methylation of Active Genes in Fungi.</title>
        <authorList>
            <consortium name="DOE Joint Genome Institute"/>
            <person name="Mondo S.J."/>
            <person name="Dannebaum R.O."/>
            <person name="Kuo R.C."/>
            <person name="Labutti K."/>
            <person name="Haridas S."/>
            <person name="Kuo A."/>
            <person name="Salamov A."/>
            <person name="Ahrendt S.R."/>
            <person name="Lipzen A."/>
            <person name="Sullivan W."/>
            <person name="Andreopoulos W.B."/>
            <person name="Clum A."/>
            <person name="Lindquist E."/>
            <person name="Daum C."/>
            <person name="Ramamoorthy G.K."/>
            <person name="Gryganskyi A."/>
            <person name="Culley D."/>
            <person name="Magnuson J.K."/>
            <person name="James T.Y."/>
            <person name="O'Malley M.A."/>
            <person name="Stajich J.E."/>
            <person name="Spatafora J.W."/>
            <person name="Visel A."/>
            <person name="Grigoriev I.V."/>
        </authorList>
    </citation>
    <scope>NUCLEOTIDE SEQUENCE [LARGE SCALE GENOMIC DNA]</scope>
    <source>
        <strain evidence="2 3">12-1054</strain>
    </source>
</reference>
<proteinExistence type="predicted"/>
<accession>A0A1Y2FDJ2</accession>